<keyword evidence="1" id="KW-0234">DNA repair</keyword>
<organism evidence="3 4">
    <name type="scientific">Camelina sativa</name>
    <name type="common">False flax</name>
    <name type="synonym">Myagrum sativum</name>
    <dbReference type="NCBI Taxonomy" id="90675"/>
    <lineage>
        <taxon>Eukaryota</taxon>
        <taxon>Viridiplantae</taxon>
        <taxon>Streptophyta</taxon>
        <taxon>Embryophyta</taxon>
        <taxon>Tracheophyta</taxon>
        <taxon>Spermatophyta</taxon>
        <taxon>Magnoliopsida</taxon>
        <taxon>eudicotyledons</taxon>
        <taxon>Gunneridae</taxon>
        <taxon>Pentapetalae</taxon>
        <taxon>rosids</taxon>
        <taxon>malvids</taxon>
        <taxon>Brassicales</taxon>
        <taxon>Brassicaceae</taxon>
        <taxon>Camelineae</taxon>
        <taxon>Camelina</taxon>
    </lineage>
</organism>
<evidence type="ECO:0000313" key="4">
    <source>
        <dbReference type="RefSeq" id="XP_010445484.1"/>
    </source>
</evidence>
<evidence type="ECO:0000313" key="3">
    <source>
        <dbReference type="Proteomes" id="UP000694864"/>
    </source>
</evidence>
<reference evidence="3" key="1">
    <citation type="journal article" date="2014" name="Nat. Commun.">
        <title>The emerging biofuel crop Camelina sativa retains a highly undifferentiated hexaploid genome structure.</title>
        <authorList>
            <person name="Kagale S."/>
            <person name="Koh C."/>
            <person name="Nixon J."/>
            <person name="Bollina V."/>
            <person name="Clarke W.E."/>
            <person name="Tuteja R."/>
            <person name="Spillane C."/>
            <person name="Robinson S.J."/>
            <person name="Links M.G."/>
            <person name="Clarke C."/>
            <person name="Higgins E.E."/>
            <person name="Huebert T."/>
            <person name="Sharpe A.G."/>
            <person name="Parkin I.A."/>
        </authorList>
    </citation>
    <scope>NUCLEOTIDE SEQUENCE [LARGE SCALE GENOMIC DNA]</scope>
    <source>
        <strain evidence="3">cv. DH55</strain>
    </source>
</reference>
<evidence type="ECO:0000259" key="2">
    <source>
        <dbReference type="Pfam" id="PF05970"/>
    </source>
</evidence>
<dbReference type="PANTHER" id="PTHR10492:SF101">
    <property type="entry name" value="ATP-DEPENDENT DNA HELICASE"/>
    <property type="match status" value="1"/>
</dbReference>
<sequence length="384" mass="44176">MALQSKLPTAGDIDKIISAEIPDKEKDPVLYEVGGDGYPVYRRRMTEDYIEKGGIKCDNRYVSASKAIWRIFKFPLQNRSTAVQRLSFHDEGKQPTYFDGKAHISDALEHIINQDSQFMSWLTLNKNNDVGKNGKRARELLYAQIPAYFTWDGKNKQLKKRSKGFSLGRINYVPRKMEDEYYLRVLLNIVRGPMSFDGIKTYNGVVYKSYKEVCFASGILDDDQVFINGLIEADSLARPEHVWLQTWHLLSEDIGTKQREQYKNSELTLIEAHIRNYTVQETEMIMLFNGGTLKDIAHFPQPSREGIDNSNRLIIDEMRYNRDFLEENHAEWIKMLTTEQRSIYDEIAGDVFNDLGGVFIVYGFGGTGKTFVWKTLAAAARSRG</sequence>
<dbReference type="InterPro" id="IPR027417">
    <property type="entry name" value="P-loop_NTPase"/>
</dbReference>
<name>A0ABM0USD9_CAMSA</name>
<keyword evidence="3" id="KW-1185">Reference proteome</keyword>
<dbReference type="EC" id="5.6.2.3" evidence="1"/>
<evidence type="ECO:0000256" key="1">
    <source>
        <dbReference type="RuleBase" id="RU363044"/>
    </source>
</evidence>
<reference evidence="4" key="2">
    <citation type="submission" date="2025-08" db="UniProtKB">
        <authorList>
            <consortium name="RefSeq"/>
        </authorList>
    </citation>
    <scope>IDENTIFICATION</scope>
    <source>
        <tissue evidence="4">Leaf</tissue>
    </source>
</reference>
<dbReference type="InterPro" id="IPR010285">
    <property type="entry name" value="DNA_helicase_pif1-like_DEAD"/>
</dbReference>
<dbReference type="Proteomes" id="UP000694864">
    <property type="component" value="Chromosome 11"/>
</dbReference>
<dbReference type="RefSeq" id="XP_010445484.1">
    <property type="nucleotide sequence ID" value="XM_010447182.1"/>
</dbReference>
<keyword evidence="1" id="KW-0347">Helicase</keyword>
<dbReference type="GeneID" id="104728154"/>
<comment type="catalytic activity">
    <reaction evidence="1">
        <text>ATP + H2O = ADP + phosphate + H(+)</text>
        <dbReference type="Rhea" id="RHEA:13065"/>
        <dbReference type="ChEBI" id="CHEBI:15377"/>
        <dbReference type="ChEBI" id="CHEBI:15378"/>
        <dbReference type="ChEBI" id="CHEBI:30616"/>
        <dbReference type="ChEBI" id="CHEBI:43474"/>
        <dbReference type="ChEBI" id="CHEBI:456216"/>
        <dbReference type="EC" id="5.6.2.3"/>
    </reaction>
</comment>
<accession>A0ABM0USD9</accession>
<comment type="similarity">
    <text evidence="1">Belongs to the helicase family.</text>
</comment>
<dbReference type="Pfam" id="PF05970">
    <property type="entry name" value="PIF1"/>
    <property type="match status" value="1"/>
</dbReference>
<dbReference type="Gene3D" id="3.40.50.300">
    <property type="entry name" value="P-loop containing nucleotide triphosphate hydrolases"/>
    <property type="match status" value="1"/>
</dbReference>
<dbReference type="PANTHER" id="PTHR10492">
    <property type="match status" value="1"/>
</dbReference>
<keyword evidence="1" id="KW-0227">DNA damage</keyword>
<dbReference type="SUPFAM" id="SSF52540">
    <property type="entry name" value="P-loop containing nucleoside triphosphate hydrolases"/>
    <property type="match status" value="1"/>
</dbReference>
<proteinExistence type="inferred from homology"/>
<keyword evidence="1" id="KW-0547">Nucleotide-binding</keyword>
<keyword evidence="1" id="KW-0378">Hydrolase</keyword>
<protein>
    <recommendedName>
        <fullName evidence="1">ATP-dependent DNA helicase</fullName>
        <ecNumber evidence="1">5.6.2.3</ecNumber>
    </recommendedName>
</protein>
<keyword evidence="1" id="KW-0067">ATP-binding</keyword>
<gene>
    <name evidence="4" type="primary">LOC104728154</name>
</gene>
<comment type="cofactor">
    <cofactor evidence="1">
        <name>Mg(2+)</name>
        <dbReference type="ChEBI" id="CHEBI:18420"/>
    </cofactor>
</comment>
<keyword evidence="1" id="KW-0233">DNA recombination</keyword>
<feature type="domain" description="DNA helicase Pif1-like DEAD-box helicase" evidence="2">
    <location>
        <begin position="335"/>
        <end position="383"/>
    </location>
</feature>